<evidence type="ECO:0000313" key="1">
    <source>
        <dbReference type="EMBL" id="TGL55810.1"/>
    </source>
</evidence>
<gene>
    <name evidence="1" type="ORF">EHQ59_03225</name>
</gene>
<dbReference type="Proteomes" id="UP000297609">
    <property type="component" value="Unassembled WGS sequence"/>
</dbReference>
<dbReference type="OrthoDB" id="331046at2"/>
<organism evidence="1 2">
    <name type="scientific">Leptospira kemamanensis</name>
    <dbReference type="NCBI Taxonomy" id="2484942"/>
    <lineage>
        <taxon>Bacteria</taxon>
        <taxon>Pseudomonadati</taxon>
        <taxon>Spirochaetota</taxon>
        <taxon>Spirochaetia</taxon>
        <taxon>Leptospirales</taxon>
        <taxon>Leptospiraceae</taxon>
        <taxon>Leptospira</taxon>
    </lineage>
</organism>
<accession>A0A4R9JU88</accession>
<comment type="caution">
    <text evidence="1">The sequence shown here is derived from an EMBL/GenBank/DDBJ whole genome shotgun (WGS) entry which is preliminary data.</text>
</comment>
<dbReference type="EMBL" id="RQGG01000009">
    <property type="protein sequence ID" value="TGL55810.1"/>
    <property type="molecule type" value="Genomic_DNA"/>
</dbReference>
<proteinExistence type="predicted"/>
<dbReference type="RefSeq" id="WP_135617706.1">
    <property type="nucleotide sequence ID" value="NZ_RQGG01000009.1"/>
</dbReference>
<evidence type="ECO:0000313" key="2">
    <source>
        <dbReference type="Proteomes" id="UP000297609"/>
    </source>
</evidence>
<name>A0A4R9JU88_9LEPT</name>
<dbReference type="AlphaFoldDB" id="A0A4R9JU88"/>
<keyword evidence="2" id="KW-1185">Reference proteome</keyword>
<reference evidence="1" key="1">
    <citation type="journal article" date="2019" name="PLoS Negl. Trop. Dis.">
        <title>Revisiting the worldwide diversity of Leptospira species in the environment.</title>
        <authorList>
            <person name="Vincent A.T."/>
            <person name="Schiettekatte O."/>
            <person name="Bourhy P."/>
            <person name="Veyrier F.J."/>
            <person name="Picardeau M."/>
        </authorList>
    </citation>
    <scope>NUCLEOTIDE SEQUENCE [LARGE SCALE GENOMIC DNA]</scope>
    <source>
        <strain evidence="1">201702454</strain>
    </source>
</reference>
<protein>
    <submittedName>
        <fullName evidence="1">Uncharacterized protein</fullName>
    </submittedName>
</protein>
<sequence length="103" mass="11986">MTVSNRQLKLIKEAAELLVMEHRLTTDDAVIVISTALKRELATRNTTFEKLENGSKIERTNFIRSVVKNVQIALESNPYWRSHNLDKSIENFYQVLHAQWDKS</sequence>